<dbReference type="InterPro" id="IPR011050">
    <property type="entry name" value="Pectin_lyase_fold/virulence"/>
</dbReference>
<keyword evidence="2" id="KW-0472">Membrane</keyword>
<dbReference type="SUPFAM" id="SSF51126">
    <property type="entry name" value="Pectin lyase-like"/>
    <property type="match status" value="1"/>
</dbReference>
<evidence type="ECO:0000313" key="4">
    <source>
        <dbReference type="EMBL" id="GGL02096.1"/>
    </source>
</evidence>
<evidence type="ECO:0000313" key="5">
    <source>
        <dbReference type="Proteomes" id="UP000638263"/>
    </source>
</evidence>
<dbReference type="Gene3D" id="2.160.20.10">
    <property type="entry name" value="Single-stranded right-handed beta-helix, Pectin lyase-like"/>
    <property type="match status" value="1"/>
</dbReference>
<dbReference type="Pfam" id="PF12708">
    <property type="entry name" value="Pect-lyase_RHGA_epim"/>
    <property type="match status" value="1"/>
</dbReference>
<accession>A0A917RD29</accession>
<reference evidence="4" key="2">
    <citation type="submission" date="2020-09" db="EMBL/GenBank/DDBJ databases">
        <authorList>
            <person name="Sun Q."/>
            <person name="Zhou Y."/>
        </authorList>
    </citation>
    <scope>NUCLEOTIDE SEQUENCE</scope>
    <source>
        <strain evidence="4">CGMCC 4.3508</strain>
    </source>
</reference>
<evidence type="ECO:0000259" key="3">
    <source>
        <dbReference type="Pfam" id="PF12708"/>
    </source>
</evidence>
<keyword evidence="2" id="KW-0812">Transmembrane</keyword>
<sequence length="467" mass="48673">MVAAVVSKAHRAEPAGHGRRRLQRRDLLAAGLGAAGIGAVTVPLAASGPPPAPIVVASGTASPTVHDIRAFGAVGDGKADDTEALAAACRTDDIPPVVYLPAGEYRITAWPDLPDGSVVYGDGADVTTVFCDRDTTLVDLAGKQRIRFARMGFYLSGPGATAIRLAECFRCSFDTVLIRGNHLADNWPRYAGQKGVVLEANTGGTSFIDCDINNFGVGLSTSCIQNYVTSSKFSGNRIGVLGTGNDHNAGLALTNVEFVSDNDPATTDRHLFVDGAANNWWLTNVWFEGSDIAVQVGTAGQGGPSQFGMVNCKVAARSCDIDLIYCRQPYLANIAFDADPGGSPAELRIDEAGCPEGIAVNLISGAGAEIGPRVFPSNWQVLGRGQTHRPTFTGPVTARAEGAEEILRAVAPDGAGLASVLASGAWLSDHADAGVVLRDPEGGYWRLGVAPDGALRTAPLGRDRPVR</sequence>
<dbReference type="EMBL" id="BMMH01000002">
    <property type="protein sequence ID" value="GGL02096.1"/>
    <property type="molecule type" value="Genomic_DNA"/>
</dbReference>
<name>A0A917RD29_9NOCA</name>
<protein>
    <recommendedName>
        <fullName evidence="3">Rhamnogalacturonase A/B/Epimerase-like pectate lyase domain-containing protein</fullName>
    </recommendedName>
</protein>
<feature type="transmembrane region" description="Helical" evidence="2">
    <location>
        <begin position="27"/>
        <end position="46"/>
    </location>
</feature>
<dbReference type="Proteomes" id="UP000638263">
    <property type="component" value="Unassembled WGS sequence"/>
</dbReference>
<dbReference type="AlphaFoldDB" id="A0A917RD29"/>
<reference evidence="4" key="1">
    <citation type="journal article" date="2014" name="Int. J. Syst. Evol. Microbiol.">
        <title>Complete genome sequence of Corynebacterium casei LMG S-19264T (=DSM 44701T), isolated from a smear-ripened cheese.</title>
        <authorList>
            <consortium name="US DOE Joint Genome Institute (JGI-PGF)"/>
            <person name="Walter F."/>
            <person name="Albersmeier A."/>
            <person name="Kalinowski J."/>
            <person name="Ruckert C."/>
        </authorList>
    </citation>
    <scope>NUCLEOTIDE SEQUENCE</scope>
    <source>
        <strain evidence="4">CGMCC 4.3508</strain>
    </source>
</reference>
<comment type="caution">
    <text evidence="4">The sequence shown here is derived from an EMBL/GenBank/DDBJ whole genome shotgun (WGS) entry which is preliminary data.</text>
</comment>
<keyword evidence="2" id="KW-1133">Transmembrane helix</keyword>
<evidence type="ECO:0000256" key="1">
    <source>
        <dbReference type="SAM" id="MobiDB-lite"/>
    </source>
</evidence>
<evidence type="ECO:0000256" key="2">
    <source>
        <dbReference type="SAM" id="Phobius"/>
    </source>
</evidence>
<feature type="domain" description="Rhamnogalacturonase A/B/Epimerase-like pectate lyase" evidence="3">
    <location>
        <begin position="68"/>
        <end position="129"/>
    </location>
</feature>
<dbReference type="InterPro" id="IPR024535">
    <property type="entry name" value="RHGA/B-epi-like_pectate_lyase"/>
</dbReference>
<gene>
    <name evidence="4" type="ORF">GCM10011588_16100</name>
</gene>
<dbReference type="InterPro" id="IPR012334">
    <property type="entry name" value="Pectin_lyas_fold"/>
</dbReference>
<organism evidence="4 5">
    <name type="scientific">Nocardia jinanensis</name>
    <dbReference type="NCBI Taxonomy" id="382504"/>
    <lineage>
        <taxon>Bacteria</taxon>
        <taxon>Bacillati</taxon>
        <taxon>Actinomycetota</taxon>
        <taxon>Actinomycetes</taxon>
        <taxon>Mycobacteriales</taxon>
        <taxon>Nocardiaceae</taxon>
        <taxon>Nocardia</taxon>
    </lineage>
</organism>
<feature type="region of interest" description="Disordered" evidence="1">
    <location>
        <begin position="1"/>
        <end position="20"/>
    </location>
</feature>
<keyword evidence="5" id="KW-1185">Reference proteome</keyword>
<proteinExistence type="predicted"/>